<keyword evidence="4" id="KW-1185">Reference proteome</keyword>
<proteinExistence type="predicted"/>
<dbReference type="Proteomes" id="UP000477651">
    <property type="component" value="Unassembled WGS sequence"/>
</dbReference>
<evidence type="ECO:0000256" key="1">
    <source>
        <dbReference type="SAM" id="Phobius"/>
    </source>
</evidence>
<feature type="transmembrane region" description="Helical" evidence="1">
    <location>
        <begin position="84"/>
        <end position="107"/>
    </location>
</feature>
<comment type="caution">
    <text evidence="3">The sequence shown here is derived from an EMBL/GenBank/DDBJ whole genome shotgun (WGS) entry which is preliminary data.</text>
</comment>
<dbReference type="NCBIfam" id="NF033664">
    <property type="entry name" value="PACE_transport"/>
    <property type="match status" value="1"/>
</dbReference>
<reference evidence="3 4" key="1">
    <citation type="submission" date="2020-02" db="EMBL/GenBank/DDBJ databases">
        <title>Pelistega sp. NLN82 were isolated from wild rodents of the Hainan Island.</title>
        <authorList>
            <person name="Niu N."/>
            <person name="Zhou J."/>
        </authorList>
    </citation>
    <scope>NUCLEOTIDE SEQUENCE [LARGE SCALE GENOMIC DNA]</scope>
    <source>
        <strain evidence="3 4">NLN82</strain>
    </source>
</reference>
<dbReference type="InterPro" id="IPR058208">
    <property type="entry name" value="PACE"/>
</dbReference>
<feature type="domain" description="Chlorhexidine efflux transporter" evidence="2">
    <location>
        <begin position="79"/>
        <end position="140"/>
    </location>
</feature>
<organism evidence="3 4">
    <name type="scientific">Pelistega ratti</name>
    <dbReference type="NCBI Taxonomy" id="2652177"/>
    <lineage>
        <taxon>Bacteria</taxon>
        <taxon>Pseudomonadati</taxon>
        <taxon>Pseudomonadota</taxon>
        <taxon>Betaproteobacteria</taxon>
        <taxon>Burkholderiales</taxon>
        <taxon>Alcaligenaceae</taxon>
        <taxon>Pelistega</taxon>
    </lineage>
</organism>
<dbReference type="Pfam" id="PF05232">
    <property type="entry name" value="BTP"/>
    <property type="match status" value="2"/>
</dbReference>
<dbReference type="RefSeq" id="WP_159991463.1">
    <property type="nucleotide sequence ID" value="NZ_CP047165.1"/>
</dbReference>
<protein>
    <submittedName>
        <fullName evidence="3">PACE efflux transporter</fullName>
    </submittedName>
</protein>
<keyword evidence="1" id="KW-0812">Transmembrane</keyword>
<evidence type="ECO:0000313" key="4">
    <source>
        <dbReference type="Proteomes" id="UP000477651"/>
    </source>
</evidence>
<sequence>MSSVNAVYRKSVAERFLYAFLFEVLGITISAPLGAWVFNHSLFSMGVVTVVIALMALLLNMFYNTVFDFYLLRKGYTKTKKIRVCHAIGFEITLFLMTIPFIAWYLGVSIWEAIVLDIVFILFYLPYTYLFNLCYDIVRSKIVKV</sequence>
<feature type="transmembrane region" description="Helical" evidence="1">
    <location>
        <begin position="113"/>
        <end position="135"/>
    </location>
</feature>
<keyword evidence="1" id="KW-0472">Membrane</keyword>
<evidence type="ECO:0000259" key="2">
    <source>
        <dbReference type="Pfam" id="PF05232"/>
    </source>
</evidence>
<dbReference type="InterPro" id="IPR007896">
    <property type="entry name" value="BTP_bacteria"/>
</dbReference>
<dbReference type="AlphaFoldDB" id="A0A6L9Y6D2"/>
<feature type="transmembrane region" description="Helical" evidence="1">
    <location>
        <begin position="42"/>
        <end position="63"/>
    </location>
</feature>
<feature type="domain" description="Chlorhexidine efflux transporter" evidence="2">
    <location>
        <begin position="10"/>
        <end position="70"/>
    </location>
</feature>
<feature type="transmembrane region" description="Helical" evidence="1">
    <location>
        <begin position="16"/>
        <end position="36"/>
    </location>
</feature>
<dbReference type="EMBL" id="JAAGYR010000011">
    <property type="protein sequence ID" value="NEN75941.1"/>
    <property type="molecule type" value="Genomic_DNA"/>
</dbReference>
<accession>A0A6L9Y6D2</accession>
<evidence type="ECO:0000313" key="3">
    <source>
        <dbReference type="EMBL" id="NEN75941.1"/>
    </source>
</evidence>
<keyword evidence="1" id="KW-1133">Transmembrane helix</keyword>
<name>A0A6L9Y6D2_9BURK</name>
<gene>
    <name evidence="3" type="ORF">F9B74_06340</name>
</gene>